<dbReference type="OrthoDB" id="9802186at2"/>
<dbReference type="Gene3D" id="3.40.50.2300">
    <property type="match status" value="1"/>
</dbReference>
<feature type="domain" description="Response regulatory" evidence="6">
    <location>
        <begin position="1"/>
        <end position="121"/>
    </location>
</feature>
<evidence type="ECO:0000256" key="4">
    <source>
        <dbReference type="PROSITE-ProRule" id="PRU00169"/>
    </source>
</evidence>
<keyword evidence="2" id="KW-0238">DNA-binding</keyword>
<dbReference type="PROSITE" id="PS50110">
    <property type="entry name" value="RESPONSE_REGULATORY"/>
    <property type="match status" value="1"/>
</dbReference>
<name>D8K676_NITWC</name>
<dbReference type="Proteomes" id="UP000000393">
    <property type="component" value="Chromosome"/>
</dbReference>
<dbReference type="SUPFAM" id="SSF46894">
    <property type="entry name" value="C-terminal effector domain of the bipartite response regulators"/>
    <property type="match status" value="1"/>
</dbReference>
<dbReference type="EMBL" id="CP002086">
    <property type="protein sequence ID" value="ADJ28403.1"/>
    <property type="molecule type" value="Genomic_DNA"/>
</dbReference>
<evidence type="ECO:0000313" key="8">
    <source>
        <dbReference type="Proteomes" id="UP000000393"/>
    </source>
</evidence>
<reference evidence="7 8" key="1">
    <citation type="submission" date="2010-06" db="EMBL/GenBank/DDBJ databases">
        <title>Complete sequence of chromosome of Nitrosococcus watsoni C-113.</title>
        <authorList>
            <consortium name="US DOE Joint Genome Institute"/>
            <person name="Lucas S."/>
            <person name="Copeland A."/>
            <person name="Lapidus A."/>
            <person name="Cheng J.-F."/>
            <person name="Bruce D."/>
            <person name="Goodwin L."/>
            <person name="Pitluck S."/>
            <person name="Malfatti S.A."/>
            <person name="Chain P.S.G."/>
            <person name="Land M."/>
            <person name="Hauser L."/>
            <person name="Kyrpides N."/>
            <person name="Ivanova N."/>
            <person name="Cambell M.A."/>
            <person name="Heidelberg J.F."/>
            <person name="Klotz M.G."/>
            <person name="Woyke T."/>
        </authorList>
    </citation>
    <scope>NUCLEOTIDE SEQUENCE [LARGE SCALE GENOMIC DNA]</scope>
    <source>
        <strain evidence="7 8">C-113</strain>
    </source>
</reference>
<dbReference type="SUPFAM" id="SSF52172">
    <property type="entry name" value="CheY-like"/>
    <property type="match status" value="1"/>
</dbReference>
<proteinExistence type="predicted"/>
<keyword evidence="3" id="KW-0804">Transcription</keyword>
<dbReference type="InterPro" id="IPR000792">
    <property type="entry name" value="Tscrpt_reg_LuxR_C"/>
</dbReference>
<dbReference type="GO" id="GO:0000160">
    <property type="term" value="P:phosphorelay signal transduction system"/>
    <property type="evidence" value="ECO:0007669"/>
    <property type="project" value="InterPro"/>
</dbReference>
<dbReference type="GO" id="GO:0003677">
    <property type="term" value="F:DNA binding"/>
    <property type="evidence" value="ECO:0007669"/>
    <property type="project" value="UniProtKB-KW"/>
</dbReference>
<accession>D8K676</accession>
<dbReference type="InterPro" id="IPR036388">
    <property type="entry name" value="WH-like_DNA-bd_sf"/>
</dbReference>
<organism evidence="7 8">
    <name type="scientific">Nitrosococcus watsoni (strain C-113)</name>
    <dbReference type="NCBI Taxonomy" id="105559"/>
    <lineage>
        <taxon>Bacteria</taxon>
        <taxon>Pseudomonadati</taxon>
        <taxon>Pseudomonadota</taxon>
        <taxon>Gammaproteobacteria</taxon>
        <taxon>Chromatiales</taxon>
        <taxon>Chromatiaceae</taxon>
        <taxon>Nitrosococcus</taxon>
    </lineage>
</organism>
<feature type="domain" description="HTH luxR-type" evidence="5">
    <location>
        <begin position="137"/>
        <end position="202"/>
    </location>
</feature>
<dbReference type="PROSITE" id="PS00622">
    <property type="entry name" value="HTH_LUXR_1"/>
    <property type="match status" value="1"/>
</dbReference>
<dbReference type="GO" id="GO:0006355">
    <property type="term" value="P:regulation of DNA-templated transcription"/>
    <property type="evidence" value="ECO:0007669"/>
    <property type="project" value="InterPro"/>
</dbReference>
<evidence type="ECO:0000259" key="5">
    <source>
        <dbReference type="PROSITE" id="PS50043"/>
    </source>
</evidence>
<dbReference type="PANTHER" id="PTHR44688">
    <property type="entry name" value="DNA-BINDING TRANSCRIPTIONAL ACTIVATOR DEVR_DOSR"/>
    <property type="match status" value="1"/>
</dbReference>
<evidence type="ECO:0000313" key="7">
    <source>
        <dbReference type="EMBL" id="ADJ28403.1"/>
    </source>
</evidence>
<dbReference type="KEGG" id="nwa:Nwat_1497"/>
<dbReference type="eggNOG" id="COG4566">
    <property type="taxonomic scope" value="Bacteria"/>
</dbReference>
<gene>
    <name evidence="7" type="ordered locus">Nwat_1497</name>
</gene>
<dbReference type="InterPro" id="IPR016032">
    <property type="entry name" value="Sig_transdc_resp-reg_C-effctor"/>
</dbReference>
<sequence length="220" mass="24697">MQSEKPAVFMVGINKSLYNKLVNPVYSTGLAIEKFESAKSFLDSNCWKKLGCVLLEFSLQGINGLALQRRLQALGSRIPIILMVEAGEITYAVQALKQGAIDVLEKPAKEQIILNTIYKAANQALALWRQQKQVETAHRCLTSLTLREKQILDLVLEGRLNKVIAFDLEISMKTVEAHRHSIMQKLKVKNLPELIDLVRMADRRGVYYYLQSPGAATLAT</sequence>
<comment type="caution">
    <text evidence="4">Lacks conserved residue(s) required for the propagation of feature annotation.</text>
</comment>
<dbReference type="CDD" id="cd06170">
    <property type="entry name" value="LuxR_C_like"/>
    <property type="match status" value="1"/>
</dbReference>
<evidence type="ECO:0000256" key="3">
    <source>
        <dbReference type="ARBA" id="ARBA00023163"/>
    </source>
</evidence>
<dbReference type="STRING" id="105559.Nwat_1497"/>
<evidence type="ECO:0000256" key="2">
    <source>
        <dbReference type="ARBA" id="ARBA00023125"/>
    </source>
</evidence>
<dbReference type="SMART" id="SM00421">
    <property type="entry name" value="HTH_LUXR"/>
    <property type="match status" value="1"/>
</dbReference>
<keyword evidence="1" id="KW-0805">Transcription regulation</keyword>
<dbReference type="InterPro" id="IPR001789">
    <property type="entry name" value="Sig_transdc_resp-reg_receiver"/>
</dbReference>
<evidence type="ECO:0000259" key="6">
    <source>
        <dbReference type="PROSITE" id="PS50110"/>
    </source>
</evidence>
<dbReference type="AlphaFoldDB" id="D8K676"/>
<dbReference type="PANTHER" id="PTHR44688:SF16">
    <property type="entry name" value="DNA-BINDING TRANSCRIPTIONAL ACTIVATOR DEVR_DOSR"/>
    <property type="match status" value="1"/>
</dbReference>
<dbReference type="HOGENOM" id="CLU_000445_90_4_6"/>
<dbReference type="Gene3D" id="1.10.10.10">
    <property type="entry name" value="Winged helix-like DNA-binding domain superfamily/Winged helix DNA-binding domain"/>
    <property type="match status" value="1"/>
</dbReference>
<dbReference type="PROSITE" id="PS50043">
    <property type="entry name" value="HTH_LUXR_2"/>
    <property type="match status" value="1"/>
</dbReference>
<dbReference type="PRINTS" id="PR00038">
    <property type="entry name" value="HTHLUXR"/>
</dbReference>
<dbReference type="RefSeq" id="WP_013220495.1">
    <property type="nucleotide sequence ID" value="NC_014315.1"/>
</dbReference>
<dbReference type="InterPro" id="IPR011006">
    <property type="entry name" value="CheY-like_superfamily"/>
</dbReference>
<evidence type="ECO:0000256" key="1">
    <source>
        <dbReference type="ARBA" id="ARBA00023015"/>
    </source>
</evidence>
<keyword evidence="8" id="KW-1185">Reference proteome</keyword>
<dbReference type="Pfam" id="PF00072">
    <property type="entry name" value="Response_reg"/>
    <property type="match status" value="1"/>
</dbReference>
<dbReference type="Pfam" id="PF00196">
    <property type="entry name" value="GerE"/>
    <property type="match status" value="1"/>
</dbReference>
<protein>
    <submittedName>
        <fullName evidence="7">Two component transcriptional regulator, LuxR family</fullName>
    </submittedName>
</protein>